<comment type="caution">
    <text evidence="14">The sequence shown here is derived from an EMBL/GenBank/DDBJ whole genome shotgun (WGS) entry which is preliminary data.</text>
</comment>
<evidence type="ECO:0000256" key="1">
    <source>
        <dbReference type="ARBA" id="ARBA00001936"/>
    </source>
</evidence>
<dbReference type="Pfam" id="PF14555">
    <property type="entry name" value="UBA_4"/>
    <property type="match status" value="1"/>
</dbReference>
<evidence type="ECO:0000256" key="7">
    <source>
        <dbReference type="ARBA" id="ARBA00022801"/>
    </source>
</evidence>
<evidence type="ECO:0000259" key="13">
    <source>
        <dbReference type="Pfam" id="PF13843"/>
    </source>
</evidence>
<dbReference type="Pfam" id="PF03372">
    <property type="entry name" value="Exo_endo_phos"/>
    <property type="match status" value="1"/>
</dbReference>
<keyword evidence="6" id="KW-0227">DNA damage</keyword>
<evidence type="ECO:0000256" key="4">
    <source>
        <dbReference type="ARBA" id="ARBA00022722"/>
    </source>
</evidence>
<comment type="cofactor">
    <cofactor evidence="1">
        <name>Mn(2+)</name>
        <dbReference type="ChEBI" id="CHEBI:29035"/>
    </cofactor>
</comment>
<dbReference type="EMBL" id="JAODUP010000419">
    <property type="protein sequence ID" value="KAK2150194.1"/>
    <property type="molecule type" value="Genomic_DNA"/>
</dbReference>
<dbReference type="InterPro" id="IPR009060">
    <property type="entry name" value="UBA-like_sf"/>
</dbReference>
<name>A0AAD9JC90_9ANNE</name>
<keyword evidence="4" id="KW-0540">Nuclease</keyword>
<proteinExistence type="predicted"/>
<keyword evidence="10" id="KW-0539">Nucleus</keyword>
<dbReference type="InterPro" id="IPR005135">
    <property type="entry name" value="Endo/exonuclease/phosphatase"/>
</dbReference>
<dbReference type="InterPro" id="IPR036691">
    <property type="entry name" value="Endo/exonu/phosph_ase_sf"/>
</dbReference>
<protein>
    <submittedName>
        <fullName evidence="14">Uncharacterized protein</fullName>
    </submittedName>
</protein>
<dbReference type="GO" id="GO:0005737">
    <property type="term" value="C:cytoplasm"/>
    <property type="evidence" value="ECO:0007669"/>
    <property type="project" value="TreeGrafter"/>
</dbReference>
<dbReference type="Gene3D" id="3.60.10.10">
    <property type="entry name" value="Endonuclease/exonuclease/phosphatase"/>
    <property type="match status" value="2"/>
</dbReference>
<reference evidence="14" key="1">
    <citation type="journal article" date="2023" name="Mol. Biol. Evol.">
        <title>Third-Generation Sequencing Reveals the Adaptive Role of the Epigenome in Three Deep-Sea Polychaetes.</title>
        <authorList>
            <person name="Perez M."/>
            <person name="Aroh O."/>
            <person name="Sun Y."/>
            <person name="Lan Y."/>
            <person name="Juniper S.K."/>
            <person name="Young C.R."/>
            <person name="Angers B."/>
            <person name="Qian P.Y."/>
        </authorList>
    </citation>
    <scope>NUCLEOTIDE SEQUENCE</scope>
    <source>
        <strain evidence="14">P08H-3</strain>
    </source>
</reference>
<evidence type="ECO:0000259" key="12">
    <source>
        <dbReference type="Pfam" id="PF03372"/>
    </source>
</evidence>
<dbReference type="SUPFAM" id="SSF46934">
    <property type="entry name" value="UBA-like"/>
    <property type="match status" value="1"/>
</dbReference>
<feature type="domain" description="Endonuclease/exonuclease/phosphatase" evidence="12">
    <location>
        <begin position="98"/>
        <end position="191"/>
    </location>
</feature>
<sequence>MSDIEDDPDLPSAEVCGQRCDEFAKITGTDSALAMFFLQDRNWDLERAVNAFYGSAVSDEPSSAKKNDIIDLVDPSSSTSQGEGQKFTDPDPHRIRLLSWNIDGLDPQYLNKRTTSIANVISREKPDVIFLQEVIKDSESILRELCSQYRLIPANNTGYYTMMMLRNDTVKYADHTVDPFISSEMARNLLKVNAFVKDVDMLLMTTHLESTGTFAAERKEQLEQCFTVMKEADSKKTIFFDYPVIPFVNEASVGVDNAEDCSKMSAEQLFELFFTDYLFRQIVGETNRYASQCRQQEPKKGRTDWYEVTVPELKTWLGLLLTMGLVQKKGPLGEYWLTQTPGFGVTMTRNRFLQAYLLHKEMNPGKSGNQCGFFLELIDGYYYMSDYTYDDPQKASSAPARKRKHCNLYEIGGIPEGISDMWMATGRRPEAEFTWDMSRNDNLAWPGKFKPRKRFDRLYLRNSKPDAKLEPVYFELVGLERLTTCQRFPSDHWGLLTHFNKI</sequence>
<dbReference type="InterPro" id="IPR051547">
    <property type="entry name" value="TDP2-like"/>
</dbReference>
<dbReference type="Pfam" id="PF13843">
    <property type="entry name" value="DDE_Tnp_1_7"/>
    <property type="match status" value="1"/>
</dbReference>
<evidence type="ECO:0000256" key="6">
    <source>
        <dbReference type="ARBA" id="ARBA00022763"/>
    </source>
</evidence>
<keyword evidence="9" id="KW-0234">DNA repair</keyword>
<dbReference type="GO" id="GO:0006302">
    <property type="term" value="P:double-strand break repair"/>
    <property type="evidence" value="ECO:0007669"/>
    <property type="project" value="TreeGrafter"/>
</dbReference>
<dbReference type="AlphaFoldDB" id="A0AAD9JC90"/>
<evidence type="ECO:0000256" key="10">
    <source>
        <dbReference type="ARBA" id="ARBA00023242"/>
    </source>
</evidence>
<comment type="subcellular location">
    <subcellularLocation>
        <location evidence="3">Nucleus</location>
        <location evidence="3">PML body</location>
    </subcellularLocation>
</comment>
<evidence type="ECO:0000256" key="5">
    <source>
        <dbReference type="ARBA" id="ARBA00022723"/>
    </source>
</evidence>
<dbReference type="GO" id="GO:0004518">
    <property type="term" value="F:nuclease activity"/>
    <property type="evidence" value="ECO:0007669"/>
    <property type="project" value="UniProtKB-KW"/>
</dbReference>
<dbReference type="Proteomes" id="UP001208570">
    <property type="component" value="Unassembled WGS sequence"/>
</dbReference>
<dbReference type="SUPFAM" id="SSF56219">
    <property type="entry name" value="DNase I-like"/>
    <property type="match status" value="1"/>
</dbReference>
<dbReference type="GO" id="GO:0003697">
    <property type="term" value="F:single-stranded DNA binding"/>
    <property type="evidence" value="ECO:0007669"/>
    <property type="project" value="TreeGrafter"/>
</dbReference>
<evidence type="ECO:0000256" key="8">
    <source>
        <dbReference type="ARBA" id="ARBA00022842"/>
    </source>
</evidence>
<keyword evidence="7" id="KW-0378">Hydrolase</keyword>
<keyword evidence="15" id="KW-1185">Reference proteome</keyword>
<dbReference type="Gene3D" id="1.10.8.10">
    <property type="entry name" value="DNA helicase RuvA subunit, C-terminal domain"/>
    <property type="match status" value="1"/>
</dbReference>
<evidence type="ECO:0000256" key="9">
    <source>
        <dbReference type="ARBA" id="ARBA00023204"/>
    </source>
</evidence>
<dbReference type="GO" id="GO:0070260">
    <property type="term" value="F:5'-tyrosyl-DNA phosphodiesterase activity"/>
    <property type="evidence" value="ECO:0007669"/>
    <property type="project" value="TreeGrafter"/>
</dbReference>
<dbReference type="InterPro" id="IPR029526">
    <property type="entry name" value="PGBD"/>
</dbReference>
<feature type="region of interest" description="Disordered" evidence="11">
    <location>
        <begin position="58"/>
        <end position="90"/>
    </location>
</feature>
<feature type="domain" description="PiggyBac transposable element-derived protein" evidence="13">
    <location>
        <begin position="266"/>
        <end position="354"/>
    </location>
</feature>
<dbReference type="CDD" id="cd14672">
    <property type="entry name" value="UBA_ceTYDP2_like"/>
    <property type="match status" value="1"/>
</dbReference>
<keyword evidence="5" id="KW-0479">Metal-binding</keyword>
<gene>
    <name evidence="14" type="ORF">LSH36_419g04071</name>
</gene>
<keyword evidence="8" id="KW-0460">Magnesium</keyword>
<accession>A0AAD9JC90</accession>
<evidence type="ECO:0000313" key="15">
    <source>
        <dbReference type="Proteomes" id="UP001208570"/>
    </source>
</evidence>
<dbReference type="PANTHER" id="PTHR15822:SF4">
    <property type="entry name" value="TYROSYL-DNA PHOSPHODIESTERASE 2"/>
    <property type="match status" value="1"/>
</dbReference>
<comment type="cofactor">
    <cofactor evidence="2">
        <name>Mg(2+)</name>
        <dbReference type="ChEBI" id="CHEBI:18420"/>
    </cofactor>
</comment>
<evidence type="ECO:0000313" key="14">
    <source>
        <dbReference type="EMBL" id="KAK2150194.1"/>
    </source>
</evidence>
<dbReference type="PANTHER" id="PTHR15822">
    <property type="entry name" value="TRAF AND TNF RECEPTOR-ASSOCIATED PROTEIN"/>
    <property type="match status" value="1"/>
</dbReference>
<evidence type="ECO:0000256" key="11">
    <source>
        <dbReference type="SAM" id="MobiDB-lite"/>
    </source>
</evidence>
<organism evidence="14 15">
    <name type="scientific">Paralvinella palmiformis</name>
    <dbReference type="NCBI Taxonomy" id="53620"/>
    <lineage>
        <taxon>Eukaryota</taxon>
        <taxon>Metazoa</taxon>
        <taxon>Spiralia</taxon>
        <taxon>Lophotrochozoa</taxon>
        <taxon>Annelida</taxon>
        <taxon>Polychaeta</taxon>
        <taxon>Sedentaria</taxon>
        <taxon>Canalipalpata</taxon>
        <taxon>Terebellida</taxon>
        <taxon>Terebelliformia</taxon>
        <taxon>Alvinellidae</taxon>
        <taxon>Paralvinella</taxon>
    </lineage>
</organism>
<evidence type="ECO:0000256" key="3">
    <source>
        <dbReference type="ARBA" id="ARBA00004322"/>
    </source>
</evidence>
<dbReference type="GO" id="GO:0046872">
    <property type="term" value="F:metal ion binding"/>
    <property type="evidence" value="ECO:0007669"/>
    <property type="project" value="UniProtKB-KW"/>
</dbReference>
<evidence type="ECO:0000256" key="2">
    <source>
        <dbReference type="ARBA" id="ARBA00001946"/>
    </source>
</evidence>
<dbReference type="GO" id="GO:0016605">
    <property type="term" value="C:PML body"/>
    <property type="evidence" value="ECO:0007669"/>
    <property type="project" value="UniProtKB-SubCell"/>
</dbReference>